<comment type="similarity">
    <text evidence="2 8">Belongs to the TCP-1 chaperonin family.</text>
</comment>
<dbReference type="Gene3D" id="3.50.7.10">
    <property type="entry name" value="GroEL"/>
    <property type="match status" value="1"/>
</dbReference>
<feature type="compositionally biased region" description="Low complexity" evidence="10">
    <location>
        <begin position="587"/>
        <end position="598"/>
    </location>
</feature>
<comment type="subcellular location">
    <subcellularLocation>
        <location evidence="1">Cytoplasm</location>
    </subcellularLocation>
</comment>
<keyword evidence="4" id="KW-0963">Cytoplasm</keyword>
<dbReference type="InterPro" id="IPR027410">
    <property type="entry name" value="TCP-1-like_intermed_sf"/>
</dbReference>
<dbReference type="Proteomes" id="UP001234178">
    <property type="component" value="Unassembled WGS sequence"/>
</dbReference>
<dbReference type="InterPro" id="IPR027409">
    <property type="entry name" value="GroEL-like_apical_dom_sf"/>
</dbReference>
<accession>A0ABR0A492</accession>
<sequence length="604" mass="66352">MGVDRFTVEGLHKISYFRVKKKRNAKIFFGNAVTEEGELLEPNVTSTFQSVCHETIEMSGPIIVLSQNTKRESGKKVQIDNITAGKTVADVIRTCLGPRSMLKMLMDPMGGIVLTNDGNAILREITVQHPAAKSMIEISRTQDEEVGDGTTSVIILAGEVLAVSEPFLQQQMHPTLIISAYRQALEDAVTILRDQISTPVDVNDRSQLLSIIKSCLGTKFVNRWSEQACQIALDAVSTVVVDENGRREIDIKRYAKVEKVPGGTMEDSCVLRGVMLNKDVTHPKMRRHIVKPRILLLDCNLEYKKGESQTNIEIMKEEDFTRILELEEEYVQKTCEDIIRVKPDVVFTEKGVSDLAQHYLVKAGITAIRRVRKSDNNRIARASGATIVNRTDEIREEDIGTKAGLFEIKKIGDEYFCFVVECEDPKACTILLRGASKDVLNEVERNLQDAMNVTRNVLLEPKLVPGGGAAEMALAYALAEKAKSLTGVTQAPYRAIAQALEVIPRTLAQNCGATVIRTLTALRAKHATGGTTWGINGETGELADMKDLGIWDPLAVKLQVLKTAVETAILLLRIDDIVSGSKKKGGDSSAPAPGGAADQEAMRE</sequence>
<dbReference type="PROSITE" id="PS00751">
    <property type="entry name" value="TCP1_2"/>
    <property type="match status" value="1"/>
</dbReference>
<dbReference type="InterPro" id="IPR012719">
    <property type="entry name" value="Chap_CCT_gamma"/>
</dbReference>
<protein>
    <recommendedName>
        <fullName evidence="3 9">T-complex protein 1 subunit gamma</fullName>
    </recommendedName>
</protein>
<dbReference type="PROSITE" id="PS00750">
    <property type="entry name" value="TCP1_1"/>
    <property type="match status" value="1"/>
</dbReference>
<dbReference type="CDD" id="cd03337">
    <property type="entry name" value="TCP1_gamma"/>
    <property type="match status" value="1"/>
</dbReference>
<dbReference type="NCBIfam" id="NF041083">
    <property type="entry name" value="thermosome_beta"/>
    <property type="match status" value="1"/>
</dbReference>
<evidence type="ECO:0000256" key="8">
    <source>
        <dbReference type="RuleBase" id="RU004187"/>
    </source>
</evidence>
<proteinExistence type="inferred from homology"/>
<evidence type="ECO:0000313" key="11">
    <source>
        <dbReference type="EMBL" id="KAK4019814.1"/>
    </source>
</evidence>
<dbReference type="SUPFAM" id="SSF52029">
    <property type="entry name" value="GroEL apical domain-like"/>
    <property type="match status" value="1"/>
</dbReference>
<dbReference type="Pfam" id="PF00118">
    <property type="entry name" value="Cpn60_TCP1"/>
    <property type="match status" value="1"/>
</dbReference>
<dbReference type="InterPro" id="IPR053374">
    <property type="entry name" value="TCP-1_chaperonin"/>
</dbReference>
<dbReference type="SUPFAM" id="SSF54849">
    <property type="entry name" value="GroEL-intermediate domain like"/>
    <property type="match status" value="1"/>
</dbReference>
<keyword evidence="6 8" id="KW-0067">ATP-binding</keyword>
<evidence type="ECO:0000256" key="10">
    <source>
        <dbReference type="SAM" id="MobiDB-lite"/>
    </source>
</evidence>
<dbReference type="InterPro" id="IPR017998">
    <property type="entry name" value="Chaperone_TCP-1"/>
</dbReference>
<feature type="region of interest" description="Disordered" evidence="10">
    <location>
        <begin position="581"/>
        <end position="604"/>
    </location>
</feature>
<keyword evidence="12" id="KW-1185">Reference proteome</keyword>
<comment type="caution">
    <text evidence="11">The sequence shown here is derived from an EMBL/GenBank/DDBJ whole genome shotgun (WGS) entry which is preliminary data.</text>
</comment>
<evidence type="ECO:0000256" key="6">
    <source>
        <dbReference type="ARBA" id="ARBA00022840"/>
    </source>
</evidence>
<evidence type="ECO:0000256" key="7">
    <source>
        <dbReference type="ARBA" id="ARBA00023186"/>
    </source>
</evidence>
<evidence type="ECO:0000256" key="9">
    <source>
        <dbReference type="RuleBase" id="RU004191"/>
    </source>
</evidence>
<dbReference type="Gene3D" id="1.10.560.10">
    <property type="entry name" value="GroEL-like equatorial domain"/>
    <property type="match status" value="1"/>
</dbReference>
<name>A0ABR0A492_9CRUS</name>
<dbReference type="NCBIfam" id="NF041082">
    <property type="entry name" value="thermosome_alpha"/>
    <property type="match status" value="1"/>
</dbReference>
<reference evidence="11 12" key="1">
    <citation type="journal article" date="2023" name="Nucleic Acids Res.">
        <title>The hologenome of Daphnia magna reveals possible DNA methylation and microbiome-mediated evolution of the host genome.</title>
        <authorList>
            <person name="Chaturvedi A."/>
            <person name="Li X."/>
            <person name="Dhandapani V."/>
            <person name="Marshall H."/>
            <person name="Kissane S."/>
            <person name="Cuenca-Cambronero M."/>
            <person name="Asole G."/>
            <person name="Calvet F."/>
            <person name="Ruiz-Romero M."/>
            <person name="Marangio P."/>
            <person name="Guigo R."/>
            <person name="Rago D."/>
            <person name="Mirbahai L."/>
            <person name="Eastwood N."/>
            <person name="Colbourne J.K."/>
            <person name="Zhou J."/>
            <person name="Mallon E."/>
            <person name="Orsini L."/>
        </authorList>
    </citation>
    <scope>NUCLEOTIDE SEQUENCE [LARGE SCALE GENOMIC DNA]</scope>
    <source>
        <strain evidence="11">LRV0_1</strain>
    </source>
</reference>
<evidence type="ECO:0000313" key="12">
    <source>
        <dbReference type="Proteomes" id="UP001234178"/>
    </source>
</evidence>
<dbReference type="PANTHER" id="PTHR11353">
    <property type="entry name" value="CHAPERONIN"/>
    <property type="match status" value="1"/>
</dbReference>
<evidence type="ECO:0000256" key="2">
    <source>
        <dbReference type="ARBA" id="ARBA00008020"/>
    </source>
</evidence>
<dbReference type="PRINTS" id="PR00304">
    <property type="entry name" value="TCOMPLEXTCP1"/>
</dbReference>
<dbReference type="InterPro" id="IPR002423">
    <property type="entry name" value="Cpn60/GroEL/TCP-1"/>
</dbReference>
<dbReference type="InterPro" id="IPR027413">
    <property type="entry name" value="GROEL-like_equatorial_sf"/>
</dbReference>
<dbReference type="InterPro" id="IPR002194">
    <property type="entry name" value="Chaperonin_TCP-1_CS"/>
</dbReference>
<dbReference type="SUPFAM" id="SSF48592">
    <property type="entry name" value="GroEL equatorial domain-like"/>
    <property type="match status" value="1"/>
</dbReference>
<evidence type="ECO:0000256" key="1">
    <source>
        <dbReference type="ARBA" id="ARBA00004496"/>
    </source>
</evidence>
<dbReference type="NCBIfam" id="TIGR02344">
    <property type="entry name" value="chap_CCT_gamma"/>
    <property type="match status" value="1"/>
</dbReference>
<keyword evidence="7 8" id="KW-0143">Chaperone</keyword>
<gene>
    <name evidence="11" type="ORF">OUZ56_001821</name>
</gene>
<keyword evidence="5 8" id="KW-0547">Nucleotide-binding</keyword>
<evidence type="ECO:0000256" key="3">
    <source>
        <dbReference type="ARBA" id="ARBA00017187"/>
    </source>
</evidence>
<evidence type="ECO:0000256" key="5">
    <source>
        <dbReference type="ARBA" id="ARBA00022741"/>
    </source>
</evidence>
<dbReference type="PROSITE" id="PS00995">
    <property type="entry name" value="TCP1_3"/>
    <property type="match status" value="1"/>
</dbReference>
<organism evidence="11 12">
    <name type="scientific">Daphnia magna</name>
    <dbReference type="NCBI Taxonomy" id="35525"/>
    <lineage>
        <taxon>Eukaryota</taxon>
        <taxon>Metazoa</taxon>
        <taxon>Ecdysozoa</taxon>
        <taxon>Arthropoda</taxon>
        <taxon>Crustacea</taxon>
        <taxon>Branchiopoda</taxon>
        <taxon>Diplostraca</taxon>
        <taxon>Cladocera</taxon>
        <taxon>Anomopoda</taxon>
        <taxon>Daphniidae</taxon>
        <taxon>Daphnia</taxon>
    </lineage>
</organism>
<dbReference type="Gene3D" id="3.30.260.10">
    <property type="entry name" value="TCP-1-like chaperonin intermediate domain"/>
    <property type="match status" value="1"/>
</dbReference>
<dbReference type="InterPro" id="IPR054827">
    <property type="entry name" value="thermosome_alpha"/>
</dbReference>
<dbReference type="EMBL" id="JAOYFB010000036">
    <property type="protein sequence ID" value="KAK4019814.1"/>
    <property type="molecule type" value="Genomic_DNA"/>
</dbReference>
<evidence type="ECO:0000256" key="4">
    <source>
        <dbReference type="ARBA" id="ARBA00022490"/>
    </source>
</evidence>